<dbReference type="PANTHER" id="PTHR40079:SF4">
    <property type="entry name" value="GH26 DOMAIN-CONTAINING PROTEIN-RELATED"/>
    <property type="match status" value="1"/>
</dbReference>
<evidence type="ECO:0000256" key="4">
    <source>
        <dbReference type="PROSITE-ProRule" id="PRU01100"/>
    </source>
</evidence>
<name>A0ABU4VIM1_9ACTN</name>
<dbReference type="Pfam" id="PF02156">
    <property type="entry name" value="Glyco_hydro_26"/>
    <property type="match status" value="1"/>
</dbReference>
<sequence>MTAARVRRLAPLALLLVAVAVLLVVQLRDDGPASSGAPVSRGVAAVPDPRAEILLGATTAVLAQDSYRPWRPADLASIDRFERTVQHHVGVVMWFSDWESVARPDVAQLRAVAARGSIPEITWEPWDSRRPPDRSKYRLREIIDGRFDAYVRRWATDLARYGGPVRLRFAHEMNGNWYPWTEVSNGNRPGEYARAWRHVWQLFHDAGATNVEWVWSPVAPLRLKPGEYPGDRYVDRVGLSGFNGGRQIRFQQWRPFAEIFGPALRQLREIAPGKPVELSEIGVAEAGGDKAAWLGQMFDGLRRHPEIDALVWFDLDKRSDWRVATSPAARRAFARGVRSPRFGQRVRRFAVPGGVGTTKPSPSPDRSVAPGIIEQVDALGGRRVGVVRTLARRYALVEVVDGRFAPLDPATSTCPPLPDLGRDGDAGVAVVYRRCGADGRARLMRRALRPGASAVPISSLPGRPCGADGWAVWRRTVVVLRHGPAARCGASGLYAVRDGRARQRIGMGAVQGGAVDLSGRWIAWVQYRPTPSGSVTQLHVTRRDGRPGFVLLRRDNTSRRVFGIPEVELDGAHAYVRWTQTGDRGAEGIQRIPLRAGAACSEDRDFAAATEYGTTVDLTGLAVADGRIEYSLSRDRAPTLFRRSAPRFVPAAPGRYGARGLGCG</sequence>
<keyword evidence="3 4" id="KW-0326">Glycosidase</keyword>
<accession>A0ABU4VIM1</accession>
<evidence type="ECO:0000256" key="2">
    <source>
        <dbReference type="ARBA" id="ARBA00022801"/>
    </source>
</evidence>
<feature type="active site" description="Proton donor" evidence="4">
    <location>
        <position position="172"/>
    </location>
</feature>
<keyword evidence="7" id="KW-1185">Reference proteome</keyword>
<dbReference type="GO" id="GO:0016787">
    <property type="term" value="F:hydrolase activity"/>
    <property type="evidence" value="ECO:0007669"/>
    <property type="project" value="UniProtKB-KW"/>
</dbReference>
<comment type="caution">
    <text evidence="6">The sequence shown here is derived from an EMBL/GenBank/DDBJ whole genome shotgun (WGS) entry which is preliminary data.</text>
</comment>
<evidence type="ECO:0000313" key="7">
    <source>
        <dbReference type="Proteomes" id="UP001277761"/>
    </source>
</evidence>
<comment type="similarity">
    <text evidence="1 4">Belongs to the glycosyl hydrolase 26 family.</text>
</comment>
<gene>
    <name evidence="6" type="ORF">SK069_05265</name>
</gene>
<dbReference type="InterPro" id="IPR022790">
    <property type="entry name" value="GH26_dom"/>
</dbReference>
<protein>
    <submittedName>
        <fullName evidence="6">Glycosyl hydrolase</fullName>
    </submittedName>
</protein>
<dbReference type="Proteomes" id="UP001277761">
    <property type="component" value="Unassembled WGS sequence"/>
</dbReference>
<dbReference type="SUPFAM" id="SSF51445">
    <property type="entry name" value="(Trans)glycosidases"/>
    <property type="match status" value="1"/>
</dbReference>
<evidence type="ECO:0000256" key="3">
    <source>
        <dbReference type="ARBA" id="ARBA00023295"/>
    </source>
</evidence>
<dbReference type="InterPro" id="IPR000805">
    <property type="entry name" value="Glyco_hydro_26"/>
</dbReference>
<dbReference type="InterPro" id="IPR017853">
    <property type="entry name" value="GH"/>
</dbReference>
<evidence type="ECO:0000256" key="1">
    <source>
        <dbReference type="ARBA" id="ARBA00007754"/>
    </source>
</evidence>
<dbReference type="RefSeq" id="WP_319953147.1">
    <property type="nucleotide sequence ID" value="NZ_JAXAVX010000002.1"/>
</dbReference>
<reference evidence="6 7" key="1">
    <citation type="submission" date="2023-11" db="EMBL/GenBank/DDBJ databases">
        <authorList>
            <person name="Xu M."/>
            <person name="Jiang T."/>
        </authorList>
    </citation>
    <scope>NUCLEOTIDE SEQUENCE [LARGE SCALE GENOMIC DNA]</scope>
    <source>
        <strain evidence="6 7">SD</strain>
    </source>
</reference>
<evidence type="ECO:0000259" key="5">
    <source>
        <dbReference type="PROSITE" id="PS51764"/>
    </source>
</evidence>
<dbReference type="PANTHER" id="PTHR40079">
    <property type="entry name" value="MANNAN ENDO-1,4-BETA-MANNOSIDASE E-RELATED"/>
    <property type="match status" value="1"/>
</dbReference>
<dbReference type="PROSITE" id="PS51764">
    <property type="entry name" value="GH26"/>
    <property type="match status" value="1"/>
</dbReference>
<feature type="active site" description="Nucleophile" evidence="4">
    <location>
        <position position="280"/>
    </location>
</feature>
<dbReference type="Gene3D" id="3.20.20.80">
    <property type="entry name" value="Glycosidases"/>
    <property type="match status" value="1"/>
</dbReference>
<dbReference type="EMBL" id="JAXAVX010000002">
    <property type="protein sequence ID" value="MDX8150994.1"/>
    <property type="molecule type" value="Genomic_DNA"/>
</dbReference>
<keyword evidence="2 4" id="KW-0378">Hydrolase</keyword>
<evidence type="ECO:0000313" key="6">
    <source>
        <dbReference type="EMBL" id="MDX8150994.1"/>
    </source>
</evidence>
<organism evidence="6 7">
    <name type="scientific">Patulibacter brassicae</name>
    <dbReference type="NCBI Taxonomy" id="1705717"/>
    <lineage>
        <taxon>Bacteria</taxon>
        <taxon>Bacillati</taxon>
        <taxon>Actinomycetota</taxon>
        <taxon>Thermoleophilia</taxon>
        <taxon>Solirubrobacterales</taxon>
        <taxon>Patulibacteraceae</taxon>
        <taxon>Patulibacter</taxon>
    </lineage>
</organism>
<feature type="domain" description="GH26" evidence="5">
    <location>
        <begin position="44"/>
        <end position="346"/>
    </location>
</feature>
<proteinExistence type="inferred from homology"/>